<evidence type="ECO:0000313" key="2">
    <source>
        <dbReference type="EMBL" id="KAL0264040.1"/>
    </source>
</evidence>
<gene>
    <name evidence="2" type="ORF">PYX00_010833</name>
</gene>
<feature type="region of interest" description="Disordered" evidence="1">
    <location>
        <begin position="81"/>
        <end position="134"/>
    </location>
</feature>
<accession>A0AAW2H6R0</accession>
<feature type="compositionally biased region" description="Low complexity" evidence="1">
    <location>
        <begin position="110"/>
        <end position="125"/>
    </location>
</feature>
<dbReference type="EMBL" id="JARGDH010000030">
    <property type="protein sequence ID" value="KAL0264040.1"/>
    <property type="molecule type" value="Genomic_DNA"/>
</dbReference>
<comment type="caution">
    <text evidence="2">The sequence shown here is derived from an EMBL/GenBank/DDBJ whole genome shotgun (WGS) entry which is preliminary data.</text>
</comment>
<organism evidence="2">
    <name type="scientific">Menopon gallinae</name>
    <name type="common">poultry shaft louse</name>
    <dbReference type="NCBI Taxonomy" id="328185"/>
    <lineage>
        <taxon>Eukaryota</taxon>
        <taxon>Metazoa</taxon>
        <taxon>Ecdysozoa</taxon>
        <taxon>Arthropoda</taxon>
        <taxon>Hexapoda</taxon>
        <taxon>Insecta</taxon>
        <taxon>Pterygota</taxon>
        <taxon>Neoptera</taxon>
        <taxon>Paraneoptera</taxon>
        <taxon>Psocodea</taxon>
        <taxon>Troctomorpha</taxon>
        <taxon>Phthiraptera</taxon>
        <taxon>Amblycera</taxon>
        <taxon>Menoponidae</taxon>
        <taxon>Menopon</taxon>
    </lineage>
</organism>
<evidence type="ECO:0000256" key="1">
    <source>
        <dbReference type="SAM" id="MobiDB-lite"/>
    </source>
</evidence>
<sequence>MISGLGTETISTDSQTLNEWVFRLARTKPDEQKTVCQTAGQWPWKSESAKECVTTHLPKKLALKMDGAEASCLYSAVSRQSEAIRSRTDPSSSPDEYGGRGGVRRRALVARRPGAAASADLGGSSKYSKEALEG</sequence>
<dbReference type="AlphaFoldDB" id="A0AAW2H6R0"/>
<protein>
    <submittedName>
        <fullName evidence="2">Uncharacterized protein</fullName>
    </submittedName>
</protein>
<name>A0AAW2H6R0_9NEOP</name>
<reference evidence="2" key="1">
    <citation type="journal article" date="2024" name="Gigascience">
        <title>Chromosome-level genome of the poultry shaft louse Menopon gallinae provides insight into the host-switching and adaptive evolution of parasitic lice.</title>
        <authorList>
            <person name="Xu Y."/>
            <person name="Ma L."/>
            <person name="Liu S."/>
            <person name="Liang Y."/>
            <person name="Liu Q."/>
            <person name="He Z."/>
            <person name="Tian L."/>
            <person name="Duan Y."/>
            <person name="Cai W."/>
            <person name="Li H."/>
            <person name="Song F."/>
        </authorList>
    </citation>
    <scope>NUCLEOTIDE SEQUENCE</scope>
    <source>
        <strain evidence="2">Cailab_2023a</strain>
    </source>
</reference>
<proteinExistence type="predicted"/>